<sequence>MKFKAVIFDLDGTLVNSLQDIADSMNIVLKNNNYPTHSYDEHQSFIGSGIRSLVSKSLPLTHNNEKQIDSCFHSMIEVYRDNCTHKTKPYDGIIELLDNLKSRDIKLSVLSNKADALTKKITSTLFPNYFDPVIGLSMEAHKKPNPFTAVEISKTLGIKPEEIMYIGDTGIDMQTANNANMFAVGVLWGYRPKEELTSNGAKYLLKNPLDLMEIL</sequence>
<dbReference type="InterPro" id="IPR023198">
    <property type="entry name" value="PGP-like_dom2"/>
</dbReference>
<dbReference type="SFLD" id="SFLDS00003">
    <property type="entry name" value="Haloacid_Dehalogenase"/>
    <property type="match status" value="1"/>
</dbReference>
<dbReference type="SUPFAM" id="SSF56784">
    <property type="entry name" value="HAD-like"/>
    <property type="match status" value="1"/>
</dbReference>
<comment type="caution">
    <text evidence="5">The sequence shown here is derived from an EMBL/GenBank/DDBJ whole genome shotgun (WGS) entry which is preliminary data.</text>
</comment>
<reference evidence="6" key="1">
    <citation type="journal article" date="2019" name="Int. J. Syst. Evol. Microbiol.">
        <title>The Global Catalogue of Microorganisms (GCM) 10K type strain sequencing project: providing services to taxonomists for standard genome sequencing and annotation.</title>
        <authorList>
            <consortium name="The Broad Institute Genomics Platform"/>
            <consortium name="The Broad Institute Genome Sequencing Center for Infectious Disease"/>
            <person name="Wu L."/>
            <person name="Ma J."/>
        </authorList>
    </citation>
    <scope>NUCLEOTIDE SEQUENCE [LARGE SCALE GENOMIC DNA]</scope>
    <source>
        <strain evidence="6">KCTC 42808</strain>
    </source>
</reference>
<proteinExistence type="inferred from homology"/>
<dbReference type="Proteomes" id="UP001597467">
    <property type="component" value="Unassembled WGS sequence"/>
</dbReference>
<dbReference type="SFLD" id="SFLDG01129">
    <property type="entry name" value="C1.5:_HAD__Beta-PGM__Phosphata"/>
    <property type="match status" value="1"/>
</dbReference>
<evidence type="ECO:0000256" key="3">
    <source>
        <dbReference type="ARBA" id="ARBA00006171"/>
    </source>
</evidence>
<evidence type="ECO:0000313" key="5">
    <source>
        <dbReference type="EMBL" id="MFD2541320.1"/>
    </source>
</evidence>
<protein>
    <recommendedName>
        <fullName evidence="4">phosphoglycolate phosphatase</fullName>
        <ecNumber evidence="4">3.1.3.18</ecNumber>
    </recommendedName>
</protein>
<dbReference type="Gene3D" id="1.10.150.240">
    <property type="entry name" value="Putative phosphatase, domain 2"/>
    <property type="match status" value="1"/>
</dbReference>
<dbReference type="PRINTS" id="PR00413">
    <property type="entry name" value="HADHALOGNASE"/>
</dbReference>
<dbReference type="SFLD" id="SFLDG01135">
    <property type="entry name" value="C1.5.6:_HAD__Beta-PGM__Phospha"/>
    <property type="match status" value="1"/>
</dbReference>
<dbReference type="InterPro" id="IPR006439">
    <property type="entry name" value="HAD-SF_hydro_IA"/>
</dbReference>
<dbReference type="InterPro" id="IPR041492">
    <property type="entry name" value="HAD_2"/>
</dbReference>
<evidence type="ECO:0000256" key="2">
    <source>
        <dbReference type="ARBA" id="ARBA00004818"/>
    </source>
</evidence>
<dbReference type="EC" id="3.1.3.18" evidence="4"/>
<dbReference type="PANTHER" id="PTHR43434">
    <property type="entry name" value="PHOSPHOGLYCOLATE PHOSPHATASE"/>
    <property type="match status" value="1"/>
</dbReference>
<dbReference type="PROSITE" id="PS01228">
    <property type="entry name" value="COF_1"/>
    <property type="match status" value="1"/>
</dbReference>
<dbReference type="Gene3D" id="3.40.50.1000">
    <property type="entry name" value="HAD superfamily/HAD-like"/>
    <property type="match status" value="1"/>
</dbReference>
<dbReference type="GO" id="GO:0016787">
    <property type="term" value="F:hydrolase activity"/>
    <property type="evidence" value="ECO:0007669"/>
    <property type="project" value="UniProtKB-KW"/>
</dbReference>
<accession>A0ABW5JZC5</accession>
<comment type="catalytic activity">
    <reaction evidence="1">
        <text>2-phosphoglycolate + H2O = glycolate + phosphate</text>
        <dbReference type="Rhea" id="RHEA:14369"/>
        <dbReference type="ChEBI" id="CHEBI:15377"/>
        <dbReference type="ChEBI" id="CHEBI:29805"/>
        <dbReference type="ChEBI" id="CHEBI:43474"/>
        <dbReference type="ChEBI" id="CHEBI:58033"/>
        <dbReference type="EC" id="3.1.3.18"/>
    </reaction>
</comment>
<dbReference type="PANTHER" id="PTHR43434:SF1">
    <property type="entry name" value="PHOSPHOGLYCOLATE PHOSPHATASE"/>
    <property type="match status" value="1"/>
</dbReference>
<evidence type="ECO:0000256" key="1">
    <source>
        <dbReference type="ARBA" id="ARBA00000830"/>
    </source>
</evidence>
<dbReference type="RefSeq" id="WP_379900911.1">
    <property type="nucleotide sequence ID" value="NZ_JBHULM010000007.1"/>
</dbReference>
<dbReference type="InterPro" id="IPR036412">
    <property type="entry name" value="HAD-like_sf"/>
</dbReference>
<name>A0ABW5JZC5_9FLAO</name>
<gene>
    <name evidence="5" type="ORF">ACFSSB_03250</name>
</gene>
<evidence type="ECO:0000256" key="4">
    <source>
        <dbReference type="ARBA" id="ARBA00013078"/>
    </source>
</evidence>
<keyword evidence="5" id="KW-0378">Hydrolase</keyword>
<comment type="similarity">
    <text evidence="3">Belongs to the HAD-like hydrolase superfamily. CbbY/CbbZ/Gph/YieH family.</text>
</comment>
<dbReference type="NCBIfam" id="TIGR01549">
    <property type="entry name" value="HAD-SF-IA-v1"/>
    <property type="match status" value="1"/>
</dbReference>
<dbReference type="Pfam" id="PF13419">
    <property type="entry name" value="HAD_2"/>
    <property type="match status" value="1"/>
</dbReference>
<comment type="pathway">
    <text evidence="2">Organic acid metabolism; glycolate biosynthesis; glycolate from 2-phosphoglycolate: step 1/1.</text>
</comment>
<dbReference type="InterPro" id="IPR050155">
    <property type="entry name" value="HAD-like_hydrolase_sf"/>
</dbReference>
<dbReference type="EMBL" id="JBHULM010000007">
    <property type="protein sequence ID" value="MFD2541320.1"/>
    <property type="molecule type" value="Genomic_DNA"/>
</dbReference>
<evidence type="ECO:0000313" key="6">
    <source>
        <dbReference type="Proteomes" id="UP001597467"/>
    </source>
</evidence>
<dbReference type="InterPro" id="IPR023214">
    <property type="entry name" value="HAD_sf"/>
</dbReference>
<keyword evidence="6" id="KW-1185">Reference proteome</keyword>
<organism evidence="5 6">
    <name type="scientific">Lacinutrix gracilariae</name>
    <dbReference type="NCBI Taxonomy" id="1747198"/>
    <lineage>
        <taxon>Bacteria</taxon>
        <taxon>Pseudomonadati</taxon>
        <taxon>Bacteroidota</taxon>
        <taxon>Flavobacteriia</taxon>
        <taxon>Flavobacteriales</taxon>
        <taxon>Flavobacteriaceae</taxon>
        <taxon>Lacinutrix</taxon>
    </lineage>
</organism>